<protein>
    <submittedName>
        <fullName evidence="2">Uncharacterized protein</fullName>
    </submittedName>
</protein>
<feature type="compositionally biased region" description="Low complexity" evidence="1">
    <location>
        <begin position="28"/>
        <end position="39"/>
    </location>
</feature>
<sequence>MQSTTRRPPPPGPARPLYDSPAAPVQDTRQQTTATHAARPSSDESPFVEPGQPVHDHARRDEKAASIWDTGMGIVGSAPRDVAYVMLVRPRKSSLRLLQLIALSLDPLHARLVPQASTPPADVADERGRWCSPSRLIPQRPLQRRPNVSTQTLSPQPGQVFKLLGGSSVRLLCLALLLRAFRCQSRCHGMLVHAVSGVAAPGLRQTRSTRRSEAWMVLLPRPRPPSTAAGVEDNVRRHAQRTSRSVAGVSRADAYENVPSLRRVMGRQRTPSRALELRHTVARTGAAAHRHLGSTGEAHRVGGRPLRLLERSTAARAQNEPDGRSHRQT</sequence>
<dbReference type="Proteomes" id="UP000194127">
    <property type="component" value="Unassembled WGS sequence"/>
</dbReference>
<organism evidence="2 3">
    <name type="scientific">Postia placenta MAD-698-R-SB12</name>
    <dbReference type="NCBI Taxonomy" id="670580"/>
    <lineage>
        <taxon>Eukaryota</taxon>
        <taxon>Fungi</taxon>
        <taxon>Dikarya</taxon>
        <taxon>Basidiomycota</taxon>
        <taxon>Agaricomycotina</taxon>
        <taxon>Agaricomycetes</taxon>
        <taxon>Polyporales</taxon>
        <taxon>Adustoporiaceae</taxon>
        <taxon>Rhodonia</taxon>
    </lineage>
</organism>
<feature type="region of interest" description="Disordered" evidence="1">
    <location>
        <begin position="1"/>
        <end position="61"/>
    </location>
</feature>
<feature type="region of interest" description="Disordered" evidence="1">
    <location>
        <begin position="310"/>
        <end position="329"/>
    </location>
</feature>
<dbReference type="OrthoDB" id="10630423at2759"/>
<feature type="compositionally biased region" description="Basic and acidic residues" evidence="1">
    <location>
        <begin position="319"/>
        <end position="329"/>
    </location>
</feature>
<evidence type="ECO:0000256" key="1">
    <source>
        <dbReference type="SAM" id="MobiDB-lite"/>
    </source>
</evidence>
<proteinExistence type="predicted"/>
<dbReference type="RefSeq" id="XP_024332494.1">
    <property type="nucleotide sequence ID" value="XM_024481712.1"/>
</dbReference>
<name>A0A1X6MH76_9APHY</name>
<evidence type="ECO:0000313" key="3">
    <source>
        <dbReference type="Proteomes" id="UP000194127"/>
    </source>
</evidence>
<accession>A0A1X6MH76</accession>
<feature type="region of interest" description="Disordered" evidence="1">
    <location>
        <begin position="221"/>
        <end position="250"/>
    </location>
</feature>
<dbReference type="EMBL" id="KZ111110">
    <property type="protein sequence ID" value="OSX55700.1"/>
    <property type="molecule type" value="Genomic_DNA"/>
</dbReference>
<dbReference type="GeneID" id="36326662"/>
<gene>
    <name evidence="2" type="ORF">POSPLADRAFT_1063732</name>
</gene>
<reference evidence="2 3" key="1">
    <citation type="submission" date="2017-04" db="EMBL/GenBank/DDBJ databases">
        <title>Genome Sequence of the Model Brown-Rot Fungus Postia placenta SB12.</title>
        <authorList>
            <consortium name="DOE Joint Genome Institute"/>
            <person name="Gaskell J."/>
            <person name="Kersten P."/>
            <person name="Larrondo L.F."/>
            <person name="Canessa P."/>
            <person name="Martinez D."/>
            <person name="Hibbett D."/>
            <person name="Schmoll M."/>
            <person name="Kubicek C.P."/>
            <person name="Martinez A.T."/>
            <person name="Yadav J."/>
            <person name="Master E."/>
            <person name="Magnuson J.K."/>
            <person name="James T."/>
            <person name="Yaver D."/>
            <person name="Berka R."/>
            <person name="Labutti K."/>
            <person name="Lipzen A."/>
            <person name="Aerts A."/>
            <person name="Barry K."/>
            <person name="Henrissat B."/>
            <person name="Blanchette R."/>
            <person name="Grigoriev I."/>
            <person name="Cullen D."/>
        </authorList>
    </citation>
    <scope>NUCLEOTIDE SEQUENCE [LARGE SCALE GENOMIC DNA]</scope>
    <source>
        <strain evidence="2 3">MAD-698-R-SB12</strain>
    </source>
</reference>
<evidence type="ECO:0000313" key="2">
    <source>
        <dbReference type="EMBL" id="OSX55700.1"/>
    </source>
</evidence>
<keyword evidence="3" id="KW-1185">Reference proteome</keyword>
<dbReference type="AlphaFoldDB" id="A0A1X6MH76"/>